<comment type="similarity">
    <text evidence="3">Belongs to the metallo-dependent hydrolases superfamily. Allantoinase family.</text>
</comment>
<evidence type="ECO:0000259" key="9">
    <source>
        <dbReference type="Pfam" id="PF01979"/>
    </source>
</evidence>
<dbReference type="InterPro" id="IPR050138">
    <property type="entry name" value="DHOase/Allantoinase_Hydrolase"/>
</dbReference>
<dbReference type="Proteomes" id="UP001501746">
    <property type="component" value="Unassembled WGS sequence"/>
</dbReference>
<accession>A0ABN2MDJ4</accession>
<evidence type="ECO:0000256" key="1">
    <source>
        <dbReference type="ARBA" id="ARBA00001947"/>
    </source>
</evidence>
<keyword evidence="11" id="KW-1185">Reference proteome</keyword>
<evidence type="ECO:0000256" key="4">
    <source>
        <dbReference type="ARBA" id="ARBA00011881"/>
    </source>
</evidence>
<evidence type="ECO:0000313" key="11">
    <source>
        <dbReference type="Proteomes" id="UP001501746"/>
    </source>
</evidence>
<proteinExistence type="inferred from homology"/>
<reference evidence="10 11" key="1">
    <citation type="journal article" date="2019" name="Int. J. Syst. Evol. Microbiol.">
        <title>The Global Catalogue of Microorganisms (GCM) 10K type strain sequencing project: providing services to taxonomists for standard genome sequencing and annotation.</title>
        <authorList>
            <consortium name="The Broad Institute Genomics Platform"/>
            <consortium name="The Broad Institute Genome Sequencing Center for Infectious Disease"/>
            <person name="Wu L."/>
            <person name="Ma J."/>
        </authorList>
    </citation>
    <scope>NUCLEOTIDE SEQUENCE [LARGE SCALE GENOMIC DNA]</scope>
    <source>
        <strain evidence="10 11">JCM 14323</strain>
    </source>
</reference>
<dbReference type="PANTHER" id="PTHR43668:SF2">
    <property type="entry name" value="ALLANTOINASE"/>
    <property type="match status" value="1"/>
</dbReference>
<keyword evidence="8" id="KW-0862">Zinc</keyword>
<dbReference type="InterPro" id="IPR032466">
    <property type="entry name" value="Metal_Hydrolase"/>
</dbReference>
<dbReference type="SUPFAM" id="SSF51338">
    <property type="entry name" value="Composite domain of metallo-dependent hydrolases"/>
    <property type="match status" value="1"/>
</dbReference>
<comment type="cofactor">
    <cofactor evidence="1">
        <name>Zn(2+)</name>
        <dbReference type="ChEBI" id="CHEBI:29105"/>
    </cofactor>
</comment>
<keyword evidence="7" id="KW-0378">Hydrolase</keyword>
<comment type="caution">
    <text evidence="10">The sequence shown here is derived from an EMBL/GenBank/DDBJ whole genome shotgun (WGS) entry which is preliminary data.</text>
</comment>
<organism evidence="10 11">
    <name type="scientific">Agromyces salentinus</name>
    <dbReference type="NCBI Taxonomy" id="269421"/>
    <lineage>
        <taxon>Bacteria</taxon>
        <taxon>Bacillati</taxon>
        <taxon>Actinomycetota</taxon>
        <taxon>Actinomycetes</taxon>
        <taxon>Micrococcales</taxon>
        <taxon>Microbacteriaceae</taxon>
        <taxon>Agromyces</taxon>
    </lineage>
</organism>
<dbReference type="InterPro" id="IPR006680">
    <property type="entry name" value="Amidohydro-rel"/>
</dbReference>
<dbReference type="EC" id="3.5.2.5" evidence="5"/>
<name>A0ABN2MDJ4_9MICO</name>
<dbReference type="Gene3D" id="3.20.20.140">
    <property type="entry name" value="Metal-dependent hydrolases"/>
    <property type="match status" value="1"/>
</dbReference>
<dbReference type="NCBIfam" id="TIGR03178">
    <property type="entry name" value="allantoinase"/>
    <property type="match status" value="1"/>
</dbReference>
<evidence type="ECO:0000256" key="3">
    <source>
        <dbReference type="ARBA" id="ARBA00010368"/>
    </source>
</evidence>
<sequence length="463" mass="48115">MPPADDGSAASGALDLVMRGERVLVDGAFAAAEVGVRGGVIARVVPLGTGLVGARTVDLADDEVLIPGLVDTHVHVNEPGRTEWEGFASATRAAAAGGVTTIIDMPLNSIPPTTSVAALELKRAAAEGEVFVDVGFWGGVVPGNGSDLGPLVTEGVFGFKCFLVASGVDEFPPVTADEMEAAMAVLAASDSLLIVHAEDAALIESAPHRHGPAYADFLASRPREAEGAAVAAVIDRAARTGVRAHILHLSDADCLDRIATAKRHGVRLSVETCPHYLVLADEDVPAGATEFKCCPPIRDAGNRDALWSGLEQGVIDLVVSDHSPAPAELKRVGDGDFDAAWGGIASLQLGLPLVWTEARRRGIPLARVVEWMSTAPARRVGLTGKGRIAEGAAADFAVLAPDAGFTVDAEALEHRHPMTPYDGRELSGIVRTTFLAGAPIDRSAPRGRLLRRPTSEGGVRDAA</sequence>
<dbReference type="InterPro" id="IPR017593">
    <property type="entry name" value="Allantoinase"/>
</dbReference>
<dbReference type="InterPro" id="IPR011059">
    <property type="entry name" value="Metal-dep_hydrolase_composite"/>
</dbReference>
<dbReference type="PANTHER" id="PTHR43668">
    <property type="entry name" value="ALLANTOINASE"/>
    <property type="match status" value="1"/>
</dbReference>
<evidence type="ECO:0000313" key="10">
    <source>
        <dbReference type="EMBL" id="GAA1821998.1"/>
    </source>
</evidence>
<dbReference type="Pfam" id="PF01979">
    <property type="entry name" value="Amidohydro_1"/>
    <property type="match status" value="1"/>
</dbReference>
<dbReference type="EMBL" id="BAAANK010000001">
    <property type="protein sequence ID" value="GAA1821998.1"/>
    <property type="molecule type" value="Genomic_DNA"/>
</dbReference>
<evidence type="ECO:0000256" key="7">
    <source>
        <dbReference type="ARBA" id="ARBA00022801"/>
    </source>
</evidence>
<evidence type="ECO:0000256" key="5">
    <source>
        <dbReference type="ARBA" id="ARBA00012863"/>
    </source>
</evidence>
<dbReference type="SUPFAM" id="SSF51556">
    <property type="entry name" value="Metallo-dependent hydrolases"/>
    <property type="match status" value="1"/>
</dbReference>
<evidence type="ECO:0000256" key="8">
    <source>
        <dbReference type="ARBA" id="ARBA00022833"/>
    </source>
</evidence>
<evidence type="ECO:0000256" key="2">
    <source>
        <dbReference type="ARBA" id="ARBA00004968"/>
    </source>
</evidence>
<evidence type="ECO:0000256" key="6">
    <source>
        <dbReference type="ARBA" id="ARBA00022723"/>
    </source>
</evidence>
<comment type="pathway">
    <text evidence="2">Nitrogen metabolism; (S)-allantoin degradation; allantoate from (S)-allantoin: step 1/1.</text>
</comment>
<protein>
    <recommendedName>
        <fullName evidence="5">allantoinase</fullName>
        <ecNumber evidence="5">3.5.2.5</ecNumber>
    </recommendedName>
</protein>
<feature type="domain" description="Amidohydrolase-related" evidence="9">
    <location>
        <begin position="64"/>
        <end position="437"/>
    </location>
</feature>
<gene>
    <name evidence="10" type="primary">allB</name>
    <name evidence="10" type="ORF">GCM10009750_00380</name>
</gene>
<keyword evidence="6" id="KW-0479">Metal-binding</keyword>
<comment type="subunit">
    <text evidence="4">Homotetramer.</text>
</comment>